<comment type="caution">
    <text evidence="1">The sequence shown here is derived from an EMBL/GenBank/DDBJ whole genome shotgun (WGS) entry which is preliminary data.</text>
</comment>
<accession>A0ABN8NWW3</accession>
<dbReference type="PANTHER" id="PTHR46704:SF9">
    <property type="entry name" value="BHLH DOMAIN-CONTAINING PROTEIN"/>
    <property type="match status" value="1"/>
</dbReference>
<keyword evidence="2" id="KW-1185">Reference proteome</keyword>
<name>A0ABN8NWW3_9CNID</name>
<sequence>MQYNVNGDDEALSLTTVKETEGLNHMRQHVEDHQQIDKEFMQPTVAKRAGNGKAHSKNTTAMTWSPPSLSDCGRIRSGSKCDLIQCIDKLVGTEESHNHATILQTIVTKGEEVLCSPPATGRNKLSLCSHEEVETRIMVHITDAVQDGHQSVMIRSTDTDVVVLTVAAVATLDRKELWVSYETGKNQKILPAHLSPSPPCLPIFHALTGCDTTSFFAGYGKRPAWAVWENFPNVTSTFLELAGTPSSISEENLCTIERFIILIYDRTNHLSKVNDARKCLFTKKGRGLEGVPSTRDALEQHVKCAVYQGGYVRGQATVLKPVLPEPTNWGWTLGREKQVQRAAPLWL</sequence>
<dbReference type="Proteomes" id="UP001159405">
    <property type="component" value="Unassembled WGS sequence"/>
</dbReference>
<reference evidence="1 2" key="1">
    <citation type="submission" date="2022-05" db="EMBL/GenBank/DDBJ databases">
        <authorList>
            <consortium name="Genoscope - CEA"/>
            <person name="William W."/>
        </authorList>
    </citation>
    <scope>NUCLEOTIDE SEQUENCE [LARGE SCALE GENOMIC DNA]</scope>
</reference>
<evidence type="ECO:0000313" key="1">
    <source>
        <dbReference type="EMBL" id="CAH3124044.1"/>
    </source>
</evidence>
<protein>
    <submittedName>
        <fullName evidence="1">Uncharacterized protein</fullName>
    </submittedName>
</protein>
<dbReference type="EMBL" id="CALNXK010000039">
    <property type="protein sequence ID" value="CAH3124044.1"/>
    <property type="molecule type" value="Genomic_DNA"/>
</dbReference>
<organism evidence="1 2">
    <name type="scientific">Porites lobata</name>
    <dbReference type="NCBI Taxonomy" id="104759"/>
    <lineage>
        <taxon>Eukaryota</taxon>
        <taxon>Metazoa</taxon>
        <taxon>Cnidaria</taxon>
        <taxon>Anthozoa</taxon>
        <taxon>Hexacorallia</taxon>
        <taxon>Scleractinia</taxon>
        <taxon>Fungiina</taxon>
        <taxon>Poritidae</taxon>
        <taxon>Porites</taxon>
    </lineage>
</organism>
<evidence type="ECO:0000313" key="2">
    <source>
        <dbReference type="Proteomes" id="UP001159405"/>
    </source>
</evidence>
<dbReference type="PANTHER" id="PTHR46704">
    <property type="entry name" value="CXC DOMAIN-CONTAINING PROTEIN-RELATED"/>
    <property type="match status" value="1"/>
</dbReference>
<gene>
    <name evidence="1" type="ORF">PLOB_00030390</name>
</gene>
<proteinExistence type="predicted"/>